<keyword evidence="1" id="KW-0732">Signal</keyword>
<dbReference type="Gene3D" id="1.25.40.10">
    <property type="entry name" value="Tetratricopeptide repeat domain"/>
    <property type="match status" value="1"/>
</dbReference>
<accession>A0A1F7WMB0</accession>
<dbReference type="PROSITE" id="PS51257">
    <property type="entry name" value="PROKAR_LIPOPROTEIN"/>
    <property type="match status" value="1"/>
</dbReference>
<organism evidence="2 3">
    <name type="scientific">Candidatus Wallbacteria bacterium GWC2_49_35</name>
    <dbReference type="NCBI Taxonomy" id="1817813"/>
    <lineage>
        <taxon>Bacteria</taxon>
        <taxon>Candidatus Walliibacteriota</taxon>
    </lineage>
</organism>
<feature type="signal peptide" evidence="1">
    <location>
        <begin position="1"/>
        <end position="39"/>
    </location>
</feature>
<dbReference type="AlphaFoldDB" id="A0A1F7WMB0"/>
<dbReference type="Proteomes" id="UP000178735">
    <property type="component" value="Unassembled WGS sequence"/>
</dbReference>
<proteinExistence type="predicted"/>
<dbReference type="SUPFAM" id="SSF48452">
    <property type="entry name" value="TPR-like"/>
    <property type="match status" value="1"/>
</dbReference>
<protein>
    <recommendedName>
        <fullName evidence="4">Tetratricopeptide repeat protein</fullName>
    </recommendedName>
</protein>
<comment type="caution">
    <text evidence="2">The sequence shown here is derived from an EMBL/GenBank/DDBJ whole genome shotgun (WGS) entry which is preliminary data.</text>
</comment>
<evidence type="ECO:0000313" key="2">
    <source>
        <dbReference type="EMBL" id="OGM03981.1"/>
    </source>
</evidence>
<dbReference type="EMBL" id="MGFH01000152">
    <property type="protein sequence ID" value="OGM03981.1"/>
    <property type="molecule type" value="Genomic_DNA"/>
</dbReference>
<feature type="chain" id="PRO_5009533496" description="Tetratricopeptide repeat protein" evidence="1">
    <location>
        <begin position="40"/>
        <end position="373"/>
    </location>
</feature>
<evidence type="ECO:0000313" key="3">
    <source>
        <dbReference type="Proteomes" id="UP000178735"/>
    </source>
</evidence>
<gene>
    <name evidence="2" type="ORF">A2008_06990</name>
</gene>
<reference evidence="2 3" key="1">
    <citation type="journal article" date="2016" name="Nat. Commun.">
        <title>Thousands of microbial genomes shed light on interconnected biogeochemical processes in an aquifer system.</title>
        <authorList>
            <person name="Anantharaman K."/>
            <person name="Brown C.T."/>
            <person name="Hug L.A."/>
            <person name="Sharon I."/>
            <person name="Castelle C.J."/>
            <person name="Probst A.J."/>
            <person name="Thomas B.C."/>
            <person name="Singh A."/>
            <person name="Wilkins M.J."/>
            <person name="Karaoz U."/>
            <person name="Brodie E.L."/>
            <person name="Williams K.H."/>
            <person name="Hubbard S.S."/>
            <person name="Banfield J.F."/>
        </authorList>
    </citation>
    <scope>NUCLEOTIDE SEQUENCE [LARGE SCALE GENOMIC DNA]</scope>
</reference>
<evidence type="ECO:0008006" key="4">
    <source>
        <dbReference type="Google" id="ProtNLM"/>
    </source>
</evidence>
<evidence type="ECO:0000256" key="1">
    <source>
        <dbReference type="SAM" id="SignalP"/>
    </source>
</evidence>
<sequence length="373" mass="41845">MNKTIEFKNTCPGWALKYFLTAVIVVVLAAACSAAPGSAQQPPEGEDAGSEPREAFLPSSDFSRASSVIDEFLKSLLESGSNYERFVTTEIGGECVNNFYMIDRHIIKNYKRAITVNGFGEASCVYEGDGEIIKQEFNLIKNAGGELKINSISEKRYIKMNDTRRQCYLNTRAVYKAASLLQVLYEDMQLPAKVDLELLKTKGLLAEGVSCPQSAEITLGVDKNNDSQNYEVIARCSMHGDFFELYKLDDKLAMDFDKYNAMIDKDEEAILNRIGGALYKAFLKIQPVEDAFYAQYEKQNTAEMFKFLNQALTIDKRLGNMYITLIRAYRAVGNEKSAREIYDMAAKIYPGWAELSNALSEKQLSPDGDDIED</sequence>
<name>A0A1F7WMB0_9BACT</name>
<dbReference type="InterPro" id="IPR011990">
    <property type="entry name" value="TPR-like_helical_dom_sf"/>
</dbReference>
<dbReference type="STRING" id="1817813.A2008_06990"/>